<organism evidence="1 2">
    <name type="scientific">Colletotrichum truncatum</name>
    <name type="common">Anthracnose fungus</name>
    <name type="synonym">Colletotrichum capsici</name>
    <dbReference type="NCBI Taxonomy" id="5467"/>
    <lineage>
        <taxon>Eukaryota</taxon>
        <taxon>Fungi</taxon>
        <taxon>Dikarya</taxon>
        <taxon>Ascomycota</taxon>
        <taxon>Pezizomycotina</taxon>
        <taxon>Sordariomycetes</taxon>
        <taxon>Hypocreomycetidae</taxon>
        <taxon>Glomerellales</taxon>
        <taxon>Glomerellaceae</taxon>
        <taxon>Colletotrichum</taxon>
        <taxon>Colletotrichum truncatum species complex</taxon>
    </lineage>
</organism>
<gene>
    <name evidence="1" type="ORF">CTRU02_201335</name>
</gene>
<name>A0ACC3ZH16_COLTU</name>
<evidence type="ECO:0000313" key="2">
    <source>
        <dbReference type="Proteomes" id="UP000805649"/>
    </source>
</evidence>
<dbReference type="Proteomes" id="UP000805649">
    <property type="component" value="Unassembled WGS sequence"/>
</dbReference>
<protein>
    <submittedName>
        <fullName evidence="1">Amidase</fullName>
    </submittedName>
</protein>
<accession>A0ACC3ZH16</accession>
<proteinExistence type="predicted"/>
<reference evidence="1 2" key="1">
    <citation type="journal article" date="2020" name="Phytopathology">
        <title>Genome Sequence Resources of Colletotrichum truncatum, C. plurivorum, C. musicola, and C. sojae: Four Species Pathogenic to Soybean (Glycine max).</title>
        <authorList>
            <person name="Rogerio F."/>
            <person name="Boufleur T.R."/>
            <person name="Ciampi-Guillardi M."/>
            <person name="Sukno S.A."/>
            <person name="Thon M.R."/>
            <person name="Massola Junior N.S."/>
            <person name="Baroncelli R."/>
        </authorList>
    </citation>
    <scope>NUCLEOTIDE SEQUENCE [LARGE SCALE GENOMIC DNA]</scope>
    <source>
        <strain evidence="1 2">CMES1059</strain>
    </source>
</reference>
<evidence type="ECO:0000313" key="1">
    <source>
        <dbReference type="EMBL" id="KAL0943448.1"/>
    </source>
</evidence>
<comment type="caution">
    <text evidence="1">The sequence shown here is derived from an EMBL/GenBank/DDBJ whole genome shotgun (WGS) entry which is preliminary data.</text>
</comment>
<sequence>MTQTTTSKPSHTWQEVVAKKRLLQAESLSVAALQATIDNNDDIGNAVEITTIHDAEILVSMISRRKVTAETVIKSYIKKCSSIPSVRLSLTEILFEDALQRSRELDAHLESTGTLVGPLHGVPVTMKDQFNVKGFDSTLGYVGRSFFPASDDAVVVTMLKSLGAVVVAKTNLPQSIMWCETDNPLWGLTTNPMSKDYTPGGSTGGEAVLLTTEASMLGWGTDIGGSIRIPSHMNGIYGFKPSSGRLPYRGVPVSTEGQEHVPSSIGPMARSLSTIQTTMKHLINDKPWEQDARCVPIPWREDVYQELLSRPLTIGVLLDDNIVRPHPPLTRVLHSATKSLKAAGHEILEWNAQLHEECIKVMDLYYTADGCEDIRNDVLAGGEPFIPHVERLISRGKAISVYEYWQLNKRKWELQQAYMEKWNSIRSPTTGRPVDIVLMPPMPHSAVPHGGCRWVGYTKVWNFLDYPALVIPGGRVSQEDLDIPWTGQARGVEDEWNKKLWDDNGKEMARLELPVGLQIVGRKLEEEAVLAAGKIIDDLLHNKKV</sequence>
<keyword evidence="2" id="KW-1185">Reference proteome</keyword>
<dbReference type="EMBL" id="VUJX02000001">
    <property type="protein sequence ID" value="KAL0943448.1"/>
    <property type="molecule type" value="Genomic_DNA"/>
</dbReference>